<evidence type="ECO:0000256" key="4">
    <source>
        <dbReference type="ARBA" id="ARBA00034617"/>
    </source>
</evidence>
<feature type="region of interest" description="Disordered" evidence="6">
    <location>
        <begin position="1092"/>
        <end position="1114"/>
    </location>
</feature>
<dbReference type="EC" id="5.6.2.4" evidence="5"/>
<sequence length="1826" mass="204369">MMMEIPPSRSSQGASQAHHVPLPADPSPSNSRSHHSPSPPHYSGKQKSNSQRRVRSSGLESRQPVICPRLDLETVQKRSSPQTPSLDYRLSRSRHSPSHIVEYPRASRQRASHSQPYPSLKSDRSLCRSESSIQQVAELSAQSSLKPAVAAHGTRMEVETSPSKRQRSPSPAPSTSRKRSKLTHTLTKVLTSPLKALSSSLKTWMSTQPSSEHVPIPVQPISSPAADNPPKATFHPSPSHVLDIDRQEQTELSQTDVSPLDSQTVEVQILRKCGFRILESEQPEVVVCQSCRHGLLASGAYDHARKKHGVKLSRTEQTDLDRVFKKHAFAAEIGDLRVRSFGEAPLEGINIEHGFACDEHREAWSSEKQSDAHTAAGCPNVVECQVQSLLLPHFRKGAFYVRVDPSASTAPEGDNDSYAAFMRTWAIQLRERPLAILGPIDDNDIREMEKKTQWLSHLKPHITDRVGVTGVMALVKPKLMKSVPKYVFGAAVVAAYVTKGCKIINAAEANVRYTLKEYPRTAQTEMLKVPSSETVNKYRDFLWDLTFALITSLDSPQTKYRFPLTVLEQQTLCNLCQTFEAQASETDGQDAKQQKAIQQKAIQLIPQFHDCIKVFLMTRDNLPDLETENFGSVLQCFLAVRTLRNGGLSCSPAAAVHLISGLKFIIRLCVAVEAEHIIKSGSTSEPFHGIIAKCLRVVTRLAKQNLNRNVNESEFTKLCTVSAYATTIAFKATIAPMMHRSPDFMTFTYDTTTVHLPDLRHGFRTALVELGRLFEVLKMGLEVSYTPPRFWVDVWPSTEGGDSFLKRNKFFDDHQHPWLTALLKSKKHSLLLTRSDGILCQDKQGYPILNDALVNTIFKNHRNFLHHLMVLLYMTAAGDRGTEYIMYRLLNGLNARSVLISASGELILTPRHKKTDAITGEQLFIPSCTPDAVNEIMKEYLILIRPVIDTLYRMRVGNGQRAVIQTEFLWASEGKYPTESQFGRILEDFTYTYCGRVKIGRRAWRQIITEILRTYSKYDVSDEENKMVFIHDARMGHSSKTSHKHYGSREQIMSTEVLDAFMNASRDLHDILGVGRCPDVFPIARDHRLREHAQAVSGESSRSPHALSTYSGPSSQESVAVAIQTLIPLFRESLRKEVVTAMAEFATCVGPGHSLAMPTPRIMVTHVAPTPSLRQGEQPLWRLRSLLRDSTAAFRSNEQHKAIELSLEGNTSFMALLRPGEGKSLVYQIPASCQPGKTLVICCRSALLVDQLKRAEGLGIPSFQWTSDNVHIPPGTKLVFVALESFSAGFSTFCQDPDFKRVVVDEIHEFLTAQTWRPRWKDLAKYLTTWGVQIILCSGSVPCGYESHLLYELGFRISIPMIRSPVHLPAHRFVHLRLPDGVKVADFICPFTRYLYDHTPFMTPSDQGIVFYPTVQAVTAAVGTKPLCASWADFKHKNEHESEWLRGTSRPAFMHATTTCILGLDNPNCNVVIFAQFDPSLVDIVQGAARGGRRGQPTLVVFLTSHHHQYSAGKVTRNDDPECRILGTQLLNSTDGCIRRYIGTAFNGKDDSCDTIADALRCQRCASDGIFSDLRHFVETFSTNRNSSNPERFANPVHVHQNPSRSLSKEKNSQNHAIPGFPESSQIPGGPAPPALATSDFNSLRTIEFQVAMRQADDAMFARKLKELANLSKSLIGQCGVCWAITGKRFTNHHSAFGSCTLGHLSDAKDNYEFRNWKPTFKRHTACFSCFMPQVDGSANERELYVGDRTPHPVPGKGDCVHPHLFKHIAWTVFKTPKLWMQFNQSTFGPHSDMMTFEDFAEWAAKLTGGMVNIGHLVHWLITYHK</sequence>
<keyword evidence="3" id="KW-0413">Isomerase</keyword>
<evidence type="ECO:0000256" key="2">
    <source>
        <dbReference type="ARBA" id="ARBA00023125"/>
    </source>
</evidence>
<reference evidence="8 9" key="1">
    <citation type="journal article" date="2024" name="J Genomics">
        <title>Draft genome sequencing and assembly of Favolaschia claudopus CIRM-BRFM 2984 isolated from oak limbs.</title>
        <authorList>
            <person name="Navarro D."/>
            <person name="Drula E."/>
            <person name="Chaduli D."/>
            <person name="Cazenave R."/>
            <person name="Ahrendt S."/>
            <person name="Wang J."/>
            <person name="Lipzen A."/>
            <person name="Daum C."/>
            <person name="Barry K."/>
            <person name="Grigoriev I.V."/>
            <person name="Favel A."/>
            <person name="Rosso M.N."/>
            <person name="Martin F."/>
        </authorList>
    </citation>
    <scope>NUCLEOTIDE SEQUENCE [LARGE SCALE GENOMIC DNA]</scope>
    <source>
        <strain evidence="8 9">CIRM-BRFM 2984</strain>
    </source>
</reference>
<dbReference type="Pfam" id="PF12013">
    <property type="entry name" value="OrsD"/>
    <property type="match status" value="1"/>
</dbReference>
<name>A0AAV9ZM22_9AGAR</name>
<keyword evidence="2" id="KW-0238">DNA-binding</keyword>
<dbReference type="Proteomes" id="UP001362999">
    <property type="component" value="Unassembled WGS sequence"/>
</dbReference>
<dbReference type="InterPro" id="IPR027417">
    <property type="entry name" value="P-loop_NTPase"/>
</dbReference>
<evidence type="ECO:0000256" key="3">
    <source>
        <dbReference type="ARBA" id="ARBA00023235"/>
    </source>
</evidence>
<dbReference type="GO" id="GO:0005737">
    <property type="term" value="C:cytoplasm"/>
    <property type="evidence" value="ECO:0007669"/>
    <property type="project" value="TreeGrafter"/>
</dbReference>
<evidence type="ECO:0000259" key="7">
    <source>
        <dbReference type="PROSITE" id="PS51192"/>
    </source>
</evidence>
<gene>
    <name evidence="8" type="ORF">R3P38DRAFT_2805917</name>
</gene>
<dbReference type="Pfam" id="PF00270">
    <property type="entry name" value="DEAD"/>
    <property type="match status" value="1"/>
</dbReference>
<dbReference type="GO" id="GO:0009378">
    <property type="term" value="F:four-way junction helicase activity"/>
    <property type="evidence" value="ECO:0007669"/>
    <property type="project" value="TreeGrafter"/>
</dbReference>
<dbReference type="GO" id="GO:0005694">
    <property type="term" value="C:chromosome"/>
    <property type="evidence" value="ECO:0007669"/>
    <property type="project" value="TreeGrafter"/>
</dbReference>
<dbReference type="CDD" id="cd18785">
    <property type="entry name" value="SF2_C"/>
    <property type="match status" value="1"/>
</dbReference>
<proteinExistence type="inferred from homology"/>
<comment type="caution">
    <text evidence="8">The sequence shown here is derived from an EMBL/GenBank/DDBJ whole genome shotgun (WGS) entry which is preliminary data.</text>
</comment>
<dbReference type="Gene3D" id="3.40.50.300">
    <property type="entry name" value="P-loop containing nucleotide triphosphate hydrolases"/>
    <property type="match status" value="2"/>
</dbReference>
<evidence type="ECO:0000256" key="5">
    <source>
        <dbReference type="ARBA" id="ARBA00034808"/>
    </source>
</evidence>
<dbReference type="GO" id="GO:0005524">
    <property type="term" value="F:ATP binding"/>
    <property type="evidence" value="ECO:0007669"/>
    <property type="project" value="InterPro"/>
</dbReference>
<organism evidence="8 9">
    <name type="scientific">Favolaschia claudopus</name>
    <dbReference type="NCBI Taxonomy" id="2862362"/>
    <lineage>
        <taxon>Eukaryota</taxon>
        <taxon>Fungi</taxon>
        <taxon>Dikarya</taxon>
        <taxon>Basidiomycota</taxon>
        <taxon>Agaricomycotina</taxon>
        <taxon>Agaricomycetes</taxon>
        <taxon>Agaricomycetidae</taxon>
        <taxon>Agaricales</taxon>
        <taxon>Marasmiineae</taxon>
        <taxon>Mycenaceae</taxon>
        <taxon>Favolaschia</taxon>
    </lineage>
</organism>
<comment type="similarity">
    <text evidence="1">Belongs to the helicase family. RecQ subfamily.</text>
</comment>
<dbReference type="SUPFAM" id="SSF52540">
    <property type="entry name" value="P-loop containing nucleoside triphosphate hydrolases"/>
    <property type="match status" value="1"/>
</dbReference>
<feature type="region of interest" description="Disordered" evidence="6">
    <location>
        <begin position="1585"/>
        <end position="1635"/>
    </location>
</feature>
<keyword evidence="9" id="KW-1185">Reference proteome</keyword>
<feature type="compositionally biased region" description="Polar residues" evidence="6">
    <location>
        <begin position="1097"/>
        <end position="1114"/>
    </location>
</feature>
<evidence type="ECO:0000256" key="1">
    <source>
        <dbReference type="ARBA" id="ARBA00005446"/>
    </source>
</evidence>
<dbReference type="SMART" id="SM00487">
    <property type="entry name" value="DEXDc"/>
    <property type="match status" value="1"/>
</dbReference>
<dbReference type="InterPro" id="IPR022698">
    <property type="entry name" value="OrsD"/>
</dbReference>
<feature type="region of interest" description="Disordered" evidence="6">
    <location>
        <begin position="1"/>
        <end position="183"/>
    </location>
</feature>
<evidence type="ECO:0000256" key="6">
    <source>
        <dbReference type="SAM" id="MobiDB-lite"/>
    </source>
</evidence>
<dbReference type="EMBL" id="JAWWNJ010000132">
    <property type="protein sequence ID" value="KAK6985192.1"/>
    <property type="molecule type" value="Genomic_DNA"/>
</dbReference>
<dbReference type="PANTHER" id="PTHR13710:SF105">
    <property type="entry name" value="ATP-DEPENDENT DNA HELICASE Q1"/>
    <property type="match status" value="1"/>
</dbReference>
<evidence type="ECO:0000313" key="9">
    <source>
        <dbReference type="Proteomes" id="UP001362999"/>
    </source>
</evidence>
<dbReference type="GO" id="GO:0000724">
    <property type="term" value="P:double-strand break repair via homologous recombination"/>
    <property type="evidence" value="ECO:0007669"/>
    <property type="project" value="TreeGrafter"/>
</dbReference>
<dbReference type="GO" id="GO:0003677">
    <property type="term" value="F:DNA binding"/>
    <property type="evidence" value="ECO:0007669"/>
    <property type="project" value="UniProtKB-KW"/>
</dbReference>
<feature type="domain" description="Helicase ATP-binding" evidence="7">
    <location>
        <begin position="1204"/>
        <end position="1359"/>
    </location>
</feature>
<evidence type="ECO:0000313" key="8">
    <source>
        <dbReference type="EMBL" id="KAK6985192.1"/>
    </source>
</evidence>
<feature type="region of interest" description="Disordered" evidence="6">
    <location>
        <begin position="219"/>
        <end position="239"/>
    </location>
</feature>
<feature type="compositionally biased region" description="Polar residues" evidence="6">
    <location>
        <begin position="128"/>
        <end position="145"/>
    </location>
</feature>
<protein>
    <recommendedName>
        <fullName evidence="5">DNA 3'-5' helicase</fullName>
        <ecNumber evidence="5">5.6.2.4</ecNumber>
    </recommendedName>
</protein>
<dbReference type="PANTHER" id="PTHR13710">
    <property type="entry name" value="DNA HELICASE RECQ FAMILY MEMBER"/>
    <property type="match status" value="1"/>
</dbReference>
<comment type="catalytic activity">
    <reaction evidence="4">
        <text>Couples ATP hydrolysis with the unwinding of duplex DNA by translocating in the 3'-5' direction.</text>
        <dbReference type="EC" id="5.6.2.4"/>
    </reaction>
</comment>
<dbReference type="InterPro" id="IPR011545">
    <property type="entry name" value="DEAD/DEAH_box_helicase_dom"/>
</dbReference>
<accession>A0AAV9ZM22</accession>
<dbReference type="GO" id="GO:0043138">
    <property type="term" value="F:3'-5' DNA helicase activity"/>
    <property type="evidence" value="ECO:0007669"/>
    <property type="project" value="UniProtKB-EC"/>
</dbReference>
<dbReference type="InterPro" id="IPR014001">
    <property type="entry name" value="Helicase_ATP-bd"/>
</dbReference>
<dbReference type="PROSITE" id="PS51192">
    <property type="entry name" value="HELICASE_ATP_BIND_1"/>
    <property type="match status" value="1"/>
</dbReference>